<dbReference type="Proteomes" id="UP000199184">
    <property type="component" value="Unassembled WGS sequence"/>
</dbReference>
<evidence type="ECO:0000313" key="3">
    <source>
        <dbReference type="Proteomes" id="UP000199184"/>
    </source>
</evidence>
<evidence type="ECO:0000256" key="1">
    <source>
        <dbReference type="SAM" id="Phobius"/>
    </source>
</evidence>
<gene>
    <name evidence="2" type="ORF">GA0061098_1008240</name>
</gene>
<reference evidence="3" key="1">
    <citation type="submission" date="2016-08" db="EMBL/GenBank/DDBJ databases">
        <authorList>
            <person name="Varghese N."/>
            <person name="Submissions Spin"/>
        </authorList>
    </citation>
    <scope>NUCLEOTIDE SEQUENCE [LARGE SCALE GENOMIC DNA]</scope>
    <source>
        <strain evidence="3">ERR11</strain>
    </source>
</reference>
<organism evidence="2 3">
    <name type="scientific">Bradyrhizobium shewense</name>
    <dbReference type="NCBI Taxonomy" id="1761772"/>
    <lineage>
        <taxon>Bacteria</taxon>
        <taxon>Pseudomonadati</taxon>
        <taxon>Pseudomonadota</taxon>
        <taxon>Alphaproteobacteria</taxon>
        <taxon>Hyphomicrobiales</taxon>
        <taxon>Nitrobacteraceae</taxon>
        <taxon>Bradyrhizobium</taxon>
    </lineage>
</organism>
<keyword evidence="3" id="KW-1185">Reference proteome</keyword>
<accession>A0A1C3WML0</accession>
<keyword evidence="1" id="KW-0812">Transmembrane</keyword>
<protein>
    <submittedName>
        <fullName evidence="2">Uncharacterized protein</fullName>
    </submittedName>
</protein>
<proteinExistence type="predicted"/>
<keyword evidence="1" id="KW-1133">Transmembrane helix</keyword>
<dbReference type="AlphaFoldDB" id="A0A1C3WML0"/>
<feature type="transmembrane region" description="Helical" evidence="1">
    <location>
        <begin position="6"/>
        <end position="33"/>
    </location>
</feature>
<keyword evidence="1" id="KW-0472">Membrane</keyword>
<dbReference type="EMBL" id="FMAI01000008">
    <property type="protein sequence ID" value="SCB41158.1"/>
    <property type="molecule type" value="Genomic_DNA"/>
</dbReference>
<name>A0A1C3WML0_9BRAD</name>
<sequence length="163" mass="17301">MVDVVLLLPLLLAVLLILLVIAFVMCVLGIVGIRLLISVYKHFGDGHVVNLILRGLAGVALVTTGRASLRYWRLDSTPPSDGSAIMHGCIIGCSSRIGRSLKSDKDALSSGAAQPPPREQSCCAYPTIPAATWPRRRSRPSSVSAQAAATSTPLIAKCLRKKS</sequence>
<evidence type="ECO:0000313" key="2">
    <source>
        <dbReference type="EMBL" id="SCB41158.1"/>
    </source>
</evidence>